<dbReference type="AlphaFoldDB" id="A0AAE1GM49"/>
<gene>
    <name evidence="2" type="ORF">Pcinc_001866</name>
</gene>
<keyword evidence="3" id="KW-1185">Reference proteome</keyword>
<reference evidence="2" key="1">
    <citation type="submission" date="2023-10" db="EMBL/GenBank/DDBJ databases">
        <title>Genome assemblies of two species of porcelain crab, Petrolisthes cinctipes and Petrolisthes manimaculis (Anomura: Porcellanidae).</title>
        <authorList>
            <person name="Angst P."/>
        </authorList>
    </citation>
    <scope>NUCLEOTIDE SEQUENCE</scope>
    <source>
        <strain evidence="2">PB745_01</strain>
        <tissue evidence="2">Gill</tissue>
    </source>
</reference>
<name>A0AAE1GM49_PETCI</name>
<evidence type="ECO:0000313" key="2">
    <source>
        <dbReference type="EMBL" id="KAK3894406.1"/>
    </source>
</evidence>
<feature type="compositionally biased region" description="Basic and acidic residues" evidence="1">
    <location>
        <begin position="102"/>
        <end position="133"/>
    </location>
</feature>
<organism evidence="2 3">
    <name type="scientific">Petrolisthes cinctipes</name>
    <name type="common">Flat porcelain crab</name>
    <dbReference type="NCBI Taxonomy" id="88211"/>
    <lineage>
        <taxon>Eukaryota</taxon>
        <taxon>Metazoa</taxon>
        <taxon>Ecdysozoa</taxon>
        <taxon>Arthropoda</taxon>
        <taxon>Crustacea</taxon>
        <taxon>Multicrustacea</taxon>
        <taxon>Malacostraca</taxon>
        <taxon>Eumalacostraca</taxon>
        <taxon>Eucarida</taxon>
        <taxon>Decapoda</taxon>
        <taxon>Pleocyemata</taxon>
        <taxon>Anomura</taxon>
        <taxon>Galatheoidea</taxon>
        <taxon>Porcellanidae</taxon>
        <taxon>Petrolisthes</taxon>
    </lineage>
</organism>
<feature type="region of interest" description="Disordered" evidence="1">
    <location>
        <begin position="58"/>
        <end position="133"/>
    </location>
</feature>
<feature type="compositionally biased region" description="Gly residues" evidence="1">
    <location>
        <begin position="71"/>
        <end position="80"/>
    </location>
</feature>
<dbReference type="EMBL" id="JAWQEG010000113">
    <property type="protein sequence ID" value="KAK3894406.1"/>
    <property type="molecule type" value="Genomic_DNA"/>
</dbReference>
<evidence type="ECO:0000313" key="3">
    <source>
        <dbReference type="Proteomes" id="UP001286313"/>
    </source>
</evidence>
<feature type="compositionally biased region" description="Acidic residues" evidence="1">
    <location>
        <begin position="91"/>
        <end position="101"/>
    </location>
</feature>
<proteinExistence type="predicted"/>
<comment type="caution">
    <text evidence="2">The sequence shown here is derived from an EMBL/GenBank/DDBJ whole genome shotgun (WGS) entry which is preliminary data.</text>
</comment>
<evidence type="ECO:0000256" key="1">
    <source>
        <dbReference type="SAM" id="MobiDB-lite"/>
    </source>
</evidence>
<dbReference type="Proteomes" id="UP001286313">
    <property type="component" value="Unassembled WGS sequence"/>
</dbReference>
<accession>A0AAE1GM49</accession>
<protein>
    <submittedName>
        <fullName evidence="2">Uncharacterized protein</fullName>
    </submittedName>
</protein>
<sequence length="133" mass="14714">MRVNVGEKVGGGDDAWEIVGAVCLLGMTGIFLCTVHSYDVKPDVVEGVVTQPPCRFRPLPEPDVEMEGRKVGGLKGGVGEAVGSEGRERQEEEEQEIDEEDYSQKKSPESKRREGKEGGEEEEHRVVKEEKEE</sequence>